<evidence type="ECO:0008006" key="3">
    <source>
        <dbReference type="Google" id="ProtNLM"/>
    </source>
</evidence>
<comment type="caution">
    <text evidence="1">The sequence shown here is derived from an EMBL/GenBank/DDBJ whole genome shotgun (WGS) entry which is preliminary data.</text>
</comment>
<evidence type="ECO:0000313" key="1">
    <source>
        <dbReference type="EMBL" id="GHF61467.1"/>
    </source>
</evidence>
<organism evidence="1 2">
    <name type="scientific">Streptomyces mashuensis</name>
    <dbReference type="NCBI Taxonomy" id="33904"/>
    <lineage>
        <taxon>Bacteria</taxon>
        <taxon>Bacillati</taxon>
        <taxon>Actinomycetota</taxon>
        <taxon>Actinomycetes</taxon>
        <taxon>Kitasatosporales</taxon>
        <taxon>Streptomycetaceae</taxon>
        <taxon>Streptomyces</taxon>
    </lineage>
</organism>
<proteinExistence type="predicted"/>
<reference evidence="1" key="2">
    <citation type="submission" date="2020-09" db="EMBL/GenBank/DDBJ databases">
        <authorList>
            <person name="Sun Q."/>
            <person name="Ohkuma M."/>
        </authorList>
    </citation>
    <scope>NUCLEOTIDE SEQUENCE</scope>
    <source>
        <strain evidence="1">JCM 4059</strain>
    </source>
</reference>
<dbReference type="Proteomes" id="UP000638313">
    <property type="component" value="Unassembled WGS sequence"/>
</dbReference>
<protein>
    <recommendedName>
        <fullName evidence="3">Halobacterial output domain-containing protein</fullName>
    </recommendedName>
</protein>
<name>A0A919B885_9ACTN</name>
<evidence type="ECO:0000313" key="2">
    <source>
        <dbReference type="Proteomes" id="UP000638313"/>
    </source>
</evidence>
<reference evidence="1" key="1">
    <citation type="journal article" date="2014" name="Int. J. Syst. Evol. Microbiol.">
        <title>Complete genome sequence of Corynebacterium casei LMG S-19264T (=DSM 44701T), isolated from a smear-ripened cheese.</title>
        <authorList>
            <consortium name="US DOE Joint Genome Institute (JGI-PGF)"/>
            <person name="Walter F."/>
            <person name="Albersmeier A."/>
            <person name="Kalinowski J."/>
            <person name="Ruckert C."/>
        </authorList>
    </citation>
    <scope>NUCLEOTIDE SEQUENCE</scope>
    <source>
        <strain evidence="1">JCM 4059</strain>
    </source>
</reference>
<dbReference type="AlphaFoldDB" id="A0A919B885"/>
<dbReference type="RefSeq" id="WP_190131827.1">
    <property type="nucleotide sequence ID" value="NZ_BNBD01000011.1"/>
</dbReference>
<gene>
    <name evidence="1" type="ORF">GCM10010218_48760</name>
</gene>
<accession>A0A919B885</accession>
<keyword evidence="2" id="KW-1185">Reference proteome</keyword>
<dbReference type="EMBL" id="BNBD01000011">
    <property type="protein sequence ID" value="GHF61467.1"/>
    <property type="molecule type" value="Genomic_DNA"/>
</dbReference>
<sequence>MSSDTSDVKKIAERWARDFAGAADVEYVPLVQVDTDGELTTLSYFFERMSEFSACKVAMRLIRHGNNVELRVHADNWIVLEVNLPTSTFALAQGAEEQGNEA</sequence>